<reference evidence="3 4" key="1">
    <citation type="submission" date="2018-05" db="EMBL/GenBank/DDBJ databases">
        <authorList>
            <person name="Zhang Y.-J."/>
        </authorList>
    </citation>
    <scope>NUCLEOTIDE SEQUENCE [LARGE SCALE GENOMIC DNA]</scope>
    <source>
        <strain evidence="3 4">CY04</strain>
    </source>
</reference>
<dbReference type="InterPro" id="IPR029787">
    <property type="entry name" value="Nucleotide_cyclase"/>
</dbReference>
<sequence length="431" mass="47328">MSILSPDNALLKQAEVEAEQVVSLLRIAVSLGLLAIFFLAVGGNQVAPEQYLHRQWVFAVATMLSYLTMGIVAFWMARSGRIRDWMVWPLVTFDCLFMLANTWVGLENTGLPGELTFILPPTWMVPVILAFTVLRFNPYLQAYCVAVIAVGLAMLSLWQPEEITPFIAQRAGTLLSGPPNIVRVTMIVFGGVVLVVAAWRTRRLLYRSIAETQQKANLTRYLPAQLTNRLAVASLDDLRRGERQNMAVLFIDIRGFTRWSQDRDPQEVGRYITDFRSLVQGCVDASGGMIDKFIGDAAMVLFEGEDAAARSVTCAVALEQIMADWSRERQARGDNAVRVGIGVHWGEVFSGVVGDPQRLEYTVFGDTVNTASRLEQLTKQEGQTIIASAAVLQAASVAPASEEWSVLPAAELRGRSGGIEIFGRGMGAGRA</sequence>
<gene>
    <name evidence="3" type="ORF">DL239_13210</name>
</gene>
<dbReference type="EMBL" id="QHLQ01000012">
    <property type="protein sequence ID" value="NIZ61934.1"/>
    <property type="molecule type" value="Genomic_DNA"/>
</dbReference>
<feature type="domain" description="Guanylate cyclase" evidence="2">
    <location>
        <begin position="247"/>
        <end position="375"/>
    </location>
</feature>
<evidence type="ECO:0000313" key="3">
    <source>
        <dbReference type="EMBL" id="NIZ61934.1"/>
    </source>
</evidence>
<evidence type="ECO:0000313" key="4">
    <source>
        <dbReference type="Proteomes" id="UP001429564"/>
    </source>
</evidence>
<dbReference type="Proteomes" id="UP001429564">
    <property type="component" value="Unassembled WGS sequence"/>
</dbReference>
<feature type="transmembrane region" description="Helical" evidence="1">
    <location>
        <begin position="21"/>
        <end position="43"/>
    </location>
</feature>
<keyword evidence="1" id="KW-1133">Transmembrane helix</keyword>
<keyword evidence="1" id="KW-0472">Membrane</keyword>
<feature type="transmembrane region" description="Helical" evidence="1">
    <location>
        <begin position="118"/>
        <end position="136"/>
    </location>
</feature>
<evidence type="ECO:0000259" key="2">
    <source>
        <dbReference type="PROSITE" id="PS50125"/>
    </source>
</evidence>
<protein>
    <submittedName>
        <fullName evidence="3">Adenylate/guanylate cyclase domain-containing protein</fullName>
    </submittedName>
</protein>
<dbReference type="PANTHER" id="PTHR43081:SF1">
    <property type="entry name" value="ADENYLATE CYCLASE, TERMINAL-DIFFERENTIATION SPECIFIC"/>
    <property type="match status" value="1"/>
</dbReference>
<keyword evidence="1" id="KW-0812">Transmembrane</keyword>
<feature type="transmembrane region" description="Helical" evidence="1">
    <location>
        <begin position="87"/>
        <end position="106"/>
    </location>
</feature>
<evidence type="ECO:0000256" key="1">
    <source>
        <dbReference type="SAM" id="Phobius"/>
    </source>
</evidence>
<organism evidence="3 4">
    <name type="scientific">Parasedimentitalea denitrificans</name>
    <dbReference type="NCBI Taxonomy" id="2211118"/>
    <lineage>
        <taxon>Bacteria</taxon>
        <taxon>Pseudomonadati</taxon>
        <taxon>Pseudomonadota</taxon>
        <taxon>Alphaproteobacteria</taxon>
        <taxon>Rhodobacterales</taxon>
        <taxon>Paracoccaceae</taxon>
        <taxon>Parasedimentitalea</taxon>
    </lineage>
</organism>
<dbReference type="CDD" id="cd07302">
    <property type="entry name" value="CHD"/>
    <property type="match status" value="1"/>
</dbReference>
<proteinExistence type="predicted"/>
<name>A0ABX0W8G5_9RHOB</name>
<dbReference type="SMART" id="SM00044">
    <property type="entry name" value="CYCc"/>
    <property type="match status" value="1"/>
</dbReference>
<dbReference type="PROSITE" id="PS50125">
    <property type="entry name" value="GUANYLATE_CYCLASE_2"/>
    <property type="match status" value="1"/>
</dbReference>
<accession>A0ABX0W8G5</accession>
<dbReference type="Pfam" id="PF00211">
    <property type="entry name" value="Guanylate_cyc"/>
    <property type="match status" value="1"/>
</dbReference>
<feature type="transmembrane region" description="Helical" evidence="1">
    <location>
        <begin position="143"/>
        <end position="160"/>
    </location>
</feature>
<dbReference type="RefSeq" id="WP_167684563.1">
    <property type="nucleotide sequence ID" value="NZ_QHLQ01000012.1"/>
</dbReference>
<dbReference type="InterPro" id="IPR001054">
    <property type="entry name" value="A/G_cyclase"/>
</dbReference>
<feature type="transmembrane region" description="Helical" evidence="1">
    <location>
        <begin position="180"/>
        <end position="199"/>
    </location>
</feature>
<feature type="transmembrane region" description="Helical" evidence="1">
    <location>
        <begin position="55"/>
        <end position="75"/>
    </location>
</feature>
<dbReference type="SUPFAM" id="SSF55073">
    <property type="entry name" value="Nucleotide cyclase"/>
    <property type="match status" value="1"/>
</dbReference>
<keyword evidence="4" id="KW-1185">Reference proteome</keyword>
<dbReference type="InterPro" id="IPR050697">
    <property type="entry name" value="Adenylyl/Guanylyl_Cyclase_3/4"/>
</dbReference>
<dbReference type="PANTHER" id="PTHR43081">
    <property type="entry name" value="ADENYLATE CYCLASE, TERMINAL-DIFFERENTIATION SPECIFIC-RELATED"/>
    <property type="match status" value="1"/>
</dbReference>
<comment type="caution">
    <text evidence="3">The sequence shown here is derived from an EMBL/GenBank/DDBJ whole genome shotgun (WGS) entry which is preliminary data.</text>
</comment>
<dbReference type="Gene3D" id="3.30.70.1230">
    <property type="entry name" value="Nucleotide cyclase"/>
    <property type="match status" value="1"/>
</dbReference>